<reference evidence="2 3" key="1">
    <citation type="submission" date="2019-03" db="EMBL/GenBank/DDBJ databases">
        <title>Genomic Encyclopedia of Archaeal and Bacterial Type Strains, Phase II (KMG-II): from individual species to whole genera.</title>
        <authorList>
            <person name="Goeker M."/>
        </authorList>
    </citation>
    <scope>NUCLEOTIDE SEQUENCE [LARGE SCALE GENOMIC DNA]</scope>
    <source>
        <strain evidence="2 3">DSM 45499</strain>
    </source>
</reference>
<evidence type="ECO:0000259" key="1">
    <source>
        <dbReference type="Pfam" id="PF14534"/>
    </source>
</evidence>
<accession>A0A4R7VQX9</accession>
<evidence type="ECO:0000313" key="2">
    <source>
        <dbReference type="EMBL" id="TDV51878.1"/>
    </source>
</evidence>
<dbReference type="Proteomes" id="UP000294927">
    <property type="component" value="Unassembled WGS sequence"/>
</dbReference>
<dbReference type="Gene3D" id="3.10.450.50">
    <property type="match status" value="1"/>
</dbReference>
<organism evidence="2 3">
    <name type="scientific">Actinophytocola oryzae</name>
    <dbReference type="NCBI Taxonomy" id="502181"/>
    <lineage>
        <taxon>Bacteria</taxon>
        <taxon>Bacillati</taxon>
        <taxon>Actinomycetota</taxon>
        <taxon>Actinomycetes</taxon>
        <taxon>Pseudonocardiales</taxon>
        <taxon>Pseudonocardiaceae</taxon>
    </lineage>
</organism>
<dbReference type="SUPFAM" id="SSF54427">
    <property type="entry name" value="NTF2-like"/>
    <property type="match status" value="1"/>
</dbReference>
<dbReference type="RefSeq" id="WP_133903311.1">
    <property type="nucleotide sequence ID" value="NZ_SOCP01000005.1"/>
</dbReference>
<dbReference type="InterPro" id="IPR032710">
    <property type="entry name" value="NTF2-like_dom_sf"/>
</dbReference>
<dbReference type="OrthoDB" id="5382786at2"/>
<comment type="caution">
    <text evidence="2">The sequence shown here is derived from an EMBL/GenBank/DDBJ whole genome shotgun (WGS) entry which is preliminary data.</text>
</comment>
<dbReference type="AlphaFoldDB" id="A0A4R7VQX9"/>
<dbReference type="Pfam" id="PF14534">
    <property type="entry name" value="DUF4440"/>
    <property type="match status" value="1"/>
</dbReference>
<sequence length="123" mass="13692">MQDPADVAALEKLNADYIHSDQFNDVARYEQMLAPDFQVQLPDLKTRDRAAFLELIAAPRPFTNLTAHDVVIRILGDVALVHGRVTYTTVADGLAREALYTDTYQRRDGEWTCVAAAVTARGD</sequence>
<proteinExistence type="predicted"/>
<evidence type="ECO:0000313" key="3">
    <source>
        <dbReference type="Proteomes" id="UP000294927"/>
    </source>
</evidence>
<feature type="domain" description="DUF4440" evidence="1">
    <location>
        <begin position="24"/>
        <end position="112"/>
    </location>
</feature>
<dbReference type="EMBL" id="SOCP01000005">
    <property type="protein sequence ID" value="TDV51878.1"/>
    <property type="molecule type" value="Genomic_DNA"/>
</dbReference>
<protein>
    <submittedName>
        <fullName evidence="2">Uncharacterized protein DUF4440</fullName>
    </submittedName>
</protein>
<name>A0A4R7VQX9_9PSEU</name>
<gene>
    <name evidence="2" type="ORF">CLV71_1057</name>
</gene>
<keyword evidence="3" id="KW-1185">Reference proteome</keyword>
<dbReference type="InterPro" id="IPR027843">
    <property type="entry name" value="DUF4440"/>
</dbReference>